<feature type="compositionally biased region" description="Polar residues" evidence="1">
    <location>
        <begin position="154"/>
        <end position="163"/>
    </location>
</feature>
<organism evidence="2 3">
    <name type="scientific">Pseudozyma antarctica (strain T-34)</name>
    <name type="common">Yeast</name>
    <name type="synonym">Candida antarctica</name>
    <dbReference type="NCBI Taxonomy" id="1151754"/>
    <lineage>
        <taxon>Eukaryota</taxon>
        <taxon>Fungi</taxon>
        <taxon>Dikarya</taxon>
        <taxon>Basidiomycota</taxon>
        <taxon>Ustilaginomycotina</taxon>
        <taxon>Ustilaginomycetes</taxon>
        <taxon>Ustilaginales</taxon>
        <taxon>Ustilaginaceae</taxon>
        <taxon>Moesziomyces</taxon>
    </lineage>
</organism>
<feature type="compositionally biased region" description="Basic residues" evidence="1">
    <location>
        <begin position="717"/>
        <end position="730"/>
    </location>
</feature>
<feature type="compositionally biased region" description="Low complexity" evidence="1">
    <location>
        <begin position="415"/>
        <end position="437"/>
    </location>
</feature>
<dbReference type="AlphaFoldDB" id="M9LUU2"/>
<feature type="compositionally biased region" description="Polar residues" evidence="1">
    <location>
        <begin position="223"/>
        <end position="259"/>
    </location>
</feature>
<feature type="region of interest" description="Disordered" evidence="1">
    <location>
        <begin position="1"/>
        <end position="24"/>
    </location>
</feature>
<protein>
    <recommendedName>
        <fullName evidence="4">PH domain-containing protein</fullName>
    </recommendedName>
</protein>
<feature type="compositionally biased region" description="Polar residues" evidence="1">
    <location>
        <begin position="318"/>
        <end position="333"/>
    </location>
</feature>
<proteinExistence type="predicted"/>
<feature type="region of interest" description="Disordered" evidence="1">
    <location>
        <begin position="711"/>
        <end position="730"/>
    </location>
</feature>
<feature type="region of interest" description="Disordered" evidence="1">
    <location>
        <begin position="849"/>
        <end position="968"/>
    </location>
</feature>
<feature type="compositionally biased region" description="Low complexity" evidence="1">
    <location>
        <begin position="896"/>
        <end position="917"/>
    </location>
</feature>
<accession>M9LUU2</accession>
<gene>
    <name evidence="2" type="ORF">PANT_8d00104</name>
</gene>
<evidence type="ECO:0000313" key="2">
    <source>
        <dbReference type="EMBL" id="GAC73184.1"/>
    </source>
</evidence>
<reference evidence="3" key="1">
    <citation type="journal article" date="2013" name="Genome Announc.">
        <title>Genome sequence of the basidiomycetous yeast Pseudozyma antarctica T-34, a producer of the glycolipid biosurfactants mannosylerythritol lipids.</title>
        <authorList>
            <person name="Morita T."/>
            <person name="Koike H."/>
            <person name="Koyama Y."/>
            <person name="Hagiwara H."/>
            <person name="Ito E."/>
            <person name="Fukuoka T."/>
            <person name="Imura T."/>
            <person name="Machida M."/>
            <person name="Kitamoto D."/>
        </authorList>
    </citation>
    <scope>NUCLEOTIDE SEQUENCE [LARGE SCALE GENOMIC DNA]</scope>
    <source>
        <strain evidence="3">T-34</strain>
    </source>
</reference>
<feature type="compositionally biased region" description="Polar residues" evidence="1">
    <location>
        <begin position="920"/>
        <end position="930"/>
    </location>
</feature>
<name>M9LUU2_PSEA3</name>
<feature type="region of interest" description="Disordered" evidence="1">
    <location>
        <begin position="303"/>
        <end position="438"/>
    </location>
</feature>
<sequence length="989" mass="106069">MLQHKLSLATTRSSNSSSSYNAAMPAKKERRIPIYVRIVPKDIWLRMHVSPSQTVGWIKDAALRKVNAPEVDPSLSYRFYQDALNAASQAKLAPVASHDRVVKHRTYALPRTFVAPPPELGDSKAGVVAALAKGARSRRAPLPPVQSRRGDDSTIATSPSTSELGGGRAGASETSHSQTSEEEWAIRLDPSLMTGDRDAKLEEQLASLRLAQWSATHERSAMDSLNSTPTIASSSQFGTDPGSSPWLGSQCTDESQGSSRAAGLYTQAGATDSFDSLASVGSDEETELMTTADDEASLMQWGTQAEASPLSSPRGPQPSLSEQSPTRPRSRTVTAADVLRSRASGETPPPMPESVSSPTRNSSLPKTLPRRMVAESSQRRAVHTDLLELLKGSADDEPQPRRTATTDKRPVRRTSSSGSASMAGDSATWASPTPSASGEGRFVAGLRWDEISRPGKEVSHPLSHKLTLLSCANGCEMEEWKTVQSYAIRPYELLEMQWAIPTERVYIPPLHPHDLVRPPRSTGKEPHKPWRTATDAGPDVGAACLDPYFEGWVYVLKGGGVAGKEKARAKVGKWKLHWLTIKGWRLDLYRKKPRAGEAMLPVADQAWPLRSVEWVLENDTRIPPNAALPALDTIPPTSLTLCFTSTVAASGAAASEGGMLTLRCLSRFDHEALSTLLMRAWYRAATTWPGVDMWRRKAVFRAVVAGRGGTVAPGRAGRGRGRNAKARTRLRPSGWPKEWEDADVWSSDSEREEVEVPLELEQAVQQRRDTITQLGVEKASGRKKDEDKVIVPNGLYAALLGRNTAASTGAEEAARDSSPYHQGSGHGHASTPSRSNAAAIAYAEPGLMLGNHGVDRRRGPRRGAARGDGSADTAMHRQRSGSLTRSASGGDVNAASRSRSLTVSSPSGASGAGATRGRSNDSSSTGGSRNVSRDASPLPGRRSGASTPRDNAALYPMSPAIAPGFVDVPPPASLLLLKKYKASQASKPS</sequence>
<feature type="compositionally biased region" description="Polar residues" evidence="1">
    <location>
        <begin position="354"/>
        <end position="365"/>
    </location>
</feature>
<feature type="region of interest" description="Disordered" evidence="1">
    <location>
        <begin position="133"/>
        <end position="190"/>
    </location>
</feature>
<dbReference type="EMBL" id="DF196774">
    <property type="protein sequence ID" value="GAC73184.1"/>
    <property type="molecule type" value="Genomic_DNA"/>
</dbReference>
<dbReference type="STRING" id="1151754.M9LUU2"/>
<evidence type="ECO:0000313" key="3">
    <source>
        <dbReference type="Proteomes" id="UP000011976"/>
    </source>
</evidence>
<feature type="region of interest" description="Disordered" evidence="1">
    <location>
        <begin position="807"/>
        <end position="834"/>
    </location>
</feature>
<dbReference type="OrthoDB" id="3366752at2759"/>
<feature type="region of interest" description="Disordered" evidence="1">
    <location>
        <begin position="221"/>
        <end position="260"/>
    </location>
</feature>
<feature type="compositionally biased region" description="Basic and acidic residues" evidence="1">
    <location>
        <begin position="398"/>
        <end position="409"/>
    </location>
</feature>
<evidence type="ECO:0008006" key="4">
    <source>
        <dbReference type="Google" id="ProtNLM"/>
    </source>
</evidence>
<dbReference type="Proteomes" id="UP000011976">
    <property type="component" value="Unassembled WGS sequence"/>
</dbReference>
<evidence type="ECO:0000256" key="1">
    <source>
        <dbReference type="SAM" id="MobiDB-lite"/>
    </source>
</evidence>